<evidence type="ECO:0000313" key="3">
    <source>
        <dbReference type="Proteomes" id="UP001305779"/>
    </source>
</evidence>
<reference evidence="2 3" key="1">
    <citation type="journal article" date="2023" name="G3 (Bethesda)">
        <title>A chromosome-level genome assembly of Zasmidium syzygii isolated from banana leaves.</title>
        <authorList>
            <person name="van Westerhoven A.C."/>
            <person name="Mehrabi R."/>
            <person name="Talebi R."/>
            <person name="Steentjes M.B.F."/>
            <person name="Corcolon B."/>
            <person name="Chong P.A."/>
            <person name="Kema G.H.J."/>
            <person name="Seidl M.F."/>
        </authorList>
    </citation>
    <scope>NUCLEOTIDE SEQUENCE [LARGE SCALE GENOMIC DNA]</scope>
    <source>
        <strain evidence="2 3">P124</strain>
    </source>
</reference>
<evidence type="ECO:0008006" key="4">
    <source>
        <dbReference type="Google" id="ProtNLM"/>
    </source>
</evidence>
<protein>
    <recommendedName>
        <fullName evidence="4">F-box domain-containing protein</fullName>
    </recommendedName>
</protein>
<sequence length="326" mass="36340">MPGVLSLPRELRDIILDCVAQQDILVLQQRTVPPRLLPSSGIFLASRQLHAEYQEILDKIDRSNIKTYHTRFKVSQKNNRAASRHLPAQLGDAEGLYIDIVYDCSGLDMTPELDPLACTSSTMAWPRSRSVRNHFLWICRDLRQSFIFDGAHRNEYPALKRVAVNISFRGITSQGAGVEAMSMRLGAELSHALIHSMPSSVVAASMLGPGGVGHFMQKRDKAKTSTKRLRRGVLYTGALPEWAELLRELKAERSVSLVLAARKSNEMTEMDKAISRALVKADVDWWAAEPNNNMSSLESNNGLSQEQRRDVVSNPFAVLEEGSEGE</sequence>
<feature type="region of interest" description="Disordered" evidence="1">
    <location>
        <begin position="294"/>
        <end position="326"/>
    </location>
</feature>
<accession>A0ABR0E8N2</accession>
<comment type="caution">
    <text evidence="2">The sequence shown here is derived from an EMBL/GenBank/DDBJ whole genome shotgun (WGS) entry which is preliminary data.</text>
</comment>
<keyword evidence="3" id="KW-1185">Reference proteome</keyword>
<dbReference type="Proteomes" id="UP001305779">
    <property type="component" value="Unassembled WGS sequence"/>
</dbReference>
<organism evidence="2 3">
    <name type="scientific">Zasmidium cellare</name>
    <name type="common">Wine cellar mold</name>
    <name type="synonym">Racodium cellare</name>
    <dbReference type="NCBI Taxonomy" id="395010"/>
    <lineage>
        <taxon>Eukaryota</taxon>
        <taxon>Fungi</taxon>
        <taxon>Dikarya</taxon>
        <taxon>Ascomycota</taxon>
        <taxon>Pezizomycotina</taxon>
        <taxon>Dothideomycetes</taxon>
        <taxon>Dothideomycetidae</taxon>
        <taxon>Mycosphaerellales</taxon>
        <taxon>Mycosphaerellaceae</taxon>
        <taxon>Zasmidium</taxon>
    </lineage>
</organism>
<dbReference type="EMBL" id="JAXOVC010000008">
    <property type="protein sequence ID" value="KAK4497730.1"/>
    <property type="molecule type" value="Genomic_DNA"/>
</dbReference>
<evidence type="ECO:0000313" key="2">
    <source>
        <dbReference type="EMBL" id="KAK4497730.1"/>
    </source>
</evidence>
<evidence type="ECO:0000256" key="1">
    <source>
        <dbReference type="SAM" id="MobiDB-lite"/>
    </source>
</evidence>
<gene>
    <name evidence="2" type="ORF">PRZ48_010383</name>
</gene>
<feature type="compositionally biased region" description="Polar residues" evidence="1">
    <location>
        <begin position="294"/>
        <end position="305"/>
    </location>
</feature>
<proteinExistence type="predicted"/>
<name>A0ABR0E8N2_ZASCE</name>